<evidence type="ECO:0000313" key="1">
    <source>
        <dbReference type="EMBL" id="PFX19736.1"/>
    </source>
</evidence>
<proteinExistence type="predicted"/>
<dbReference type="Proteomes" id="UP000225706">
    <property type="component" value="Unassembled WGS sequence"/>
</dbReference>
<gene>
    <name evidence="1" type="ORF">AWC38_SpisGene15836</name>
</gene>
<dbReference type="OrthoDB" id="5948481at2759"/>
<dbReference type="Gene3D" id="3.30.1410.10">
    <property type="entry name" value="GTP cyclohydrolase I feedback regulatory protein GFRP"/>
    <property type="match status" value="1"/>
</dbReference>
<name>A0A2B4RRD7_STYPI</name>
<dbReference type="AlphaFoldDB" id="A0A2B4RRD7"/>
<protein>
    <submittedName>
        <fullName evidence="1">Uncharacterized protein</fullName>
    </submittedName>
</protein>
<dbReference type="EMBL" id="LSMT01000346">
    <property type="protein sequence ID" value="PFX19736.1"/>
    <property type="molecule type" value="Genomic_DNA"/>
</dbReference>
<dbReference type="InterPro" id="IPR036717">
    <property type="entry name" value="GFRP_sf"/>
</dbReference>
<sequence length="224" mass="24644">MYSSRSWQTTNPLYVLVRSSMNTEDPDKGLSEATTYIEFGGPTNTIPFISLSQTYVSQKGSPGYGTTNVLKITLPPCNVLDHLKRNSAYRVVGVTSVGETCIWTCESTGIRDDLLFLLDEELTSIQLCALHMEMRNTEQLLASIGLIAYKIGSLPEANQALKCFGPESFHGDRISVKKKSGQESAISKQNIHVSSMSGPTDFEILQNLEEIVGFSLPLDKLKLS</sequence>
<dbReference type="InterPro" id="IPR009112">
    <property type="entry name" value="GTP_CycHdrlase_I_reg"/>
</dbReference>
<dbReference type="Pfam" id="PF06399">
    <property type="entry name" value="GFRP"/>
    <property type="match status" value="1"/>
</dbReference>
<dbReference type="GO" id="GO:0009890">
    <property type="term" value="P:negative regulation of biosynthetic process"/>
    <property type="evidence" value="ECO:0007669"/>
    <property type="project" value="InterPro"/>
</dbReference>
<organism evidence="1 2">
    <name type="scientific">Stylophora pistillata</name>
    <name type="common">Smooth cauliflower coral</name>
    <dbReference type="NCBI Taxonomy" id="50429"/>
    <lineage>
        <taxon>Eukaryota</taxon>
        <taxon>Metazoa</taxon>
        <taxon>Cnidaria</taxon>
        <taxon>Anthozoa</taxon>
        <taxon>Hexacorallia</taxon>
        <taxon>Scleractinia</taxon>
        <taxon>Astrocoeniina</taxon>
        <taxon>Pocilloporidae</taxon>
        <taxon>Stylophora</taxon>
    </lineage>
</organism>
<accession>A0A2B4RRD7</accession>
<evidence type="ECO:0000313" key="2">
    <source>
        <dbReference type="Proteomes" id="UP000225706"/>
    </source>
</evidence>
<keyword evidence="2" id="KW-1185">Reference proteome</keyword>
<reference evidence="2" key="1">
    <citation type="journal article" date="2017" name="bioRxiv">
        <title>Comparative analysis of the genomes of Stylophora pistillata and Acropora digitifera provides evidence for extensive differences between species of corals.</title>
        <authorList>
            <person name="Voolstra C.R."/>
            <person name="Li Y."/>
            <person name="Liew Y.J."/>
            <person name="Baumgarten S."/>
            <person name="Zoccola D."/>
            <person name="Flot J.-F."/>
            <person name="Tambutte S."/>
            <person name="Allemand D."/>
            <person name="Aranda M."/>
        </authorList>
    </citation>
    <scope>NUCLEOTIDE SEQUENCE [LARGE SCALE GENOMIC DNA]</scope>
</reference>
<comment type="caution">
    <text evidence="1">The sequence shown here is derived from an EMBL/GenBank/DDBJ whole genome shotgun (WGS) entry which is preliminary data.</text>
</comment>